<dbReference type="RefSeq" id="WP_171112743.1">
    <property type="nucleotide sequence ID" value="NZ_CP053097.1"/>
</dbReference>
<sequence>MKKNKKILLTSLFALSSISILSSIIVLNKNVNKSSNTFNDSITSYADNNSVTQTTATNPFKGQNQGSFTFDDTVEHAKAYYTALFDKILEIVTNELTSNNPEDEFALASDKKEIIEQLKQKSIETISMFEPAPYTSFWNTYKETLIREINSKLRGYLDTIFKKETLKVNASIDYANKKEVMFKDSILTNFTKNYNLNLNNQNLKITEKTEDNEIEKTDKYATWKFRNQISLLTGNDLGSTVFNDYVIRQKYNVVSETDGGIFQETEKKLSIDEFKDLTIEENKYKELIDKIQIAFNKVDQQDSKYQEDLNKINTIIANHEVLDSNSDYDNPKTFQIQNWNSEMEKIWITYKLKEFENLDKNNDIDKWIFDNVNNMKTLDVESLSKEDLDNAYDKLSKITLKYEPVKSFYNRVNKTSNQKIKKTIYAKLNDYYKTEHDANDAKLQEIKNSYFDLETQWLNTFAFSNKFVANDNFGDNGQDKIKKLQSSLANSLPNVALTKELQELIEKTANLKSGSAINALENIQFSDSLADNVAMLKNVVEQDEISYNNSFWLLFLLVIPVIIIPAMIYFFINKKRNKKDEEEK</sequence>
<dbReference type="Proteomes" id="UP000502118">
    <property type="component" value="Chromosome"/>
</dbReference>
<gene>
    <name evidence="2" type="ORF">HLA92_01250</name>
</gene>
<accession>A0A6M4JG91</accession>
<organism evidence="2 3">
    <name type="scientific">Mycoplasma miroungirhinis</name>
    <dbReference type="NCBI Taxonomy" id="754516"/>
    <lineage>
        <taxon>Bacteria</taxon>
        <taxon>Bacillati</taxon>
        <taxon>Mycoplasmatota</taxon>
        <taxon>Mollicutes</taxon>
        <taxon>Mycoplasmataceae</taxon>
        <taxon>Mycoplasma</taxon>
    </lineage>
</organism>
<dbReference type="AlphaFoldDB" id="A0A6M4JG91"/>
<dbReference type="EMBL" id="CP053097">
    <property type="protein sequence ID" value="QJR44062.1"/>
    <property type="molecule type" value="Genomic_DNA"/>
</dbReference>
<proteinExistence type="predicted"/>
<protein>
    <submittedName>
        <fullName evidence="2">Uncharacterized protein</fullName>
    </submittedName>
</protein>
<keyword evidence="1" id="KW-0472">Membrane</keyword>
<keyword evidence="1" id="KW-1133">Transmembrane helix</keyword>
<feature type="transmembrane region" description="Helical" evidence="1">
    <location>
        <begin position="551"/>
        <end position="572"/>
    </location>
</feature>
<evidence type="ECO:0000313" key="3">
    <source>
        <dbReference type="Proteomes" id="UP000502118"/>
    </source>
</evidence>
<reference evidence="2 3" key="1">
    <citation type="submission" date="2020-05" db="EMBL/GenBank/DDBJ databases">
        <title>Novel Mycoplasma species detected in Mirounga angustirostris (northern elephant seal) from the USA.</title>
        <authorList>
            <person name="Volokhov D.V."/>
        </authorList>
    </citation>
    <scope>NUCLEOTIDE SEQUENCE [LARGE SCALE GENOMIC DNA]</scope>
    <source>
        <strain evidence="2 3">Mirounga ES2806-NAS</strain>
    </source>
</reference>
<evidence type="ECO:0000313" key="2">
    <source>
        <dbReference type="EMBL" id="QJR44062.1"/>
    </source>
</evidence>
<name>A0A6M4JG91_9MOLU</name>
<evidence type="ECO:0000256" key="1">
    <source>
        <dbReference type="SAM" id="Phobius"/>
    </source>
</evidence>
<keyword evidence="3" id="KW-1185">Reference proteome</keyword>
<keyword evidence="1" id="KW-0812">Transmembrane</keyword>
<dbReference type="KEGG" id="mmio:HLA92_01250"/>